<dbReference type="AlphaFoldDB" id="A0AAD7C636"/>
<evidence type="ECO:0000313" key="2">
    <source>
        <dbReference type="EMBL" id="KAJ7639514.1"/>
    </source>
</evidence>
<feature type="region of interest" description="Disordered" evidence="1">
    <location>
        <begin position="114"/>
        <end position="196"/>
    </location>
</feature>
<sequence length="207" mass="22695">MTAPGIYNARVEVCACESAPKRLLRSGCFPCAPQRPGLAVDVRVLEFFRSLYLRIAPNKSVGIGALQDHLEKMGYQLASNDALVRQFGAALDWYTYLTHQAEAYIDQKLDTLRTSSQTPDLPPPTPIIPETPQPAATASGSRGSKRARADDDNEEPGPNRGKKARTKGPEKPKPENPFPEPPNLDHPSEYLGSRCPLCFGGDEWGHL</sequence>
<keyword evidence="3" id="KW-1185">Reference proteome</keyword>
<accession>A0AAD7C636</accession>
<gene>
    <name evidence="2" type="ORF">FB45DRAFT_740083</name>
</gene>
<dbReference type="EMBL" id="JARKIF010000005">
    <property type="protein sequence ID" value="KAJ7639514.1"/>
    <property type="molecule type" value="Genomic_DNA"/>
</dbReference>
<dbReference type="Proteomes" id="UP001221142">
    <property type="component" value="Unassembled WGS sequence"/>
</dbReference>
<organism evidence="2 3">
    <name type="scientific">Roridomyces roridus</name>
    <dbReference type="NCBI Taxonomy" id="1738132"/>
    <lineage>
        <taxon>Eukaryota</taxon>
        <taxon>Fungi</taxon>
        <taxon>Dikarya</taxon>
        <taxon>Basidiomycota</taxon>
        <taxon>Agaricomycotina</taxon>
        <taxon>Agaricomycetes</taxon>
        <taxon>Agaricomycetidae</taxon>
        <taxon>Agaricales</taxon>
        <taxon>Marasmiineae</taxon>
        <taxon>Mycenaceae</taxon>
        <taxon>Roridomyces</taxon>
    </lineage>
</organism>
<feature type="compositionally biased region" description="Pro residues" evidence="1">
    <location>
        <begin position="175"/>
        <end position="184"/>
    </location>
</feature>
<protein>
    <submittedName>
        <fullName evidence="2">Uncharacterized protein</fullName>
    </submittedName>
</protein>
<reference evidence="2" key="1">
    <citation type="submission" date="2023-03" db="EMBL/GenBank/DDBJ databases">
        <title>Massive genome expansion in bonnet fungi (Mycena s.s.) driven by repeated elements and novel gene families across ecological guilds.</title>
        <authorList>
            <consortium name="Lawrence Berkeley National Laboratory"/>
            <person name="Harder C.B."/>
            <person name="Miyauchi S."/>
            <person name="Viragh M."/>
            <person name="Kuo A."/>
            <person name="Thoen E."/>
            <person name="Andreopoulos B."/>
            <person name="Lu D."/>
            <person name="Skrede I."/>
            <person name="Drula E."/>
            <person name="Henrissat B."/>
            <person name="Morin E."/>
            <person name="Kohler A."/>
            <person name="Barry K."/>
            <person name="LaButti K."/>
            <person name="Morin E."/>
            <person name="Salamov A."/>
            <person name="Lipzen A."/>
            <person name="Mereny Z."/>
            <person name="Hegedus B."/>
            <person name="Baldrian P."/>
            <person name="Stursova M."/>
            <person name="Weitz H."/>
            <person name="Taylor A."/>
            <person name="Grigoriev I.V."/>
            <person name="Nagy L.G."/>
            <person name="Martin F."/>
            <person name="Kauserud H."/>
        </authorList>
    </citation>
    <scope>NUCLEOTIDE SEQUENCE</scope>
    <source>
        <strain evidence="2">9284</strain>
    </source>
</reference>
<proteinExistence type="predicted"/>
<name>A0AAD7C636_9AGAR</name>
<evidence type="ECO:0000313" key="3">
    <source>
        <dbReference type="Proteomes" id="UP001221142"/>
    </source>
</evidence>
<evidence type="ECO:0000256" key="1">
    <source>
        <dbReference type="SAM" id="MobiDB-lite"/>
    </source>
</evidence>
<comment type="caution">
    <text evidence="2">The sequence shown here is derived from an EMBL/GenBank/DDBJ whole genome shotgun (WGS) entry which is preliminary data.</text>
</comment>
<feature type="compositionally biased region" description="Pro residues" evidence="1">
    <location>
        <begin position="120"/>
        <end position="132"/>
    </location>
</feature>